<dbReference type="Proteomes" id="UP001231518">
    <property type="component" value="Chromosome 1"/>
</dbReference>
<accession>A0AAD8E0Y7</accession>
<dbReference type="InterPro" id="IPR001841">
    <property type="entry name" value="Znf_RING"/>
</dbReference>
<evidence type="ECO:0000256" key="4">
    <source>
        <dbReference type="PROSITE-ProRule" id="PRU00175"/>
    </source>
</evidence>
<dbReference type="Gene3D" id="3.30.40.10">
    <property type="entry name" value="Zinc/RING finger domain, C3HC4 (zinc finger)"/>
    <property type="match status" value="1"/>
</dbReference>
<dbReference type="InterPro" id="IPR045129">
    <property type="entry name" value="RNF123/RKP/RSPRY1"/>
</dbReference>
<sequence length="587" mass="65567">MGTCCGKIGPDPPDPYGPSQAVAVVAAGSSFTTERSSVSKGLDPRVIDNLVLELLNLIASFVDNDEESPVSLVKLHVIAEKEEGWFQVVTSMVNTIPLDNPLGPSAISIVFDDCPLPSKEQVIKLQQMYGLSAMRALSGDINVQVERNICVVLGCVADKLAGPNSVAVLTEETLDYMLSFLMFRREPRIVLFALIALEKFAHTTENKLTIKARLDQEEDNPLVFLEKFANSQDWTWRQVGFCARWALDNLFTVPTRLLSYLAVDMTEIHAIMNSQDVSEYLKMSCDGLEARCDSYSFESVRCTFSVNTGAWYYECTIITPGVMQIGWATKSSHFLNHEGYGIGDDLYSLSYDGCRKLLWHEAKPSPVYEVDGWRPGDIVGCLIDMEREEAIFSLNGRRIRRCTNLFETSRANHIDLKQPSKGFFAAASFMAFQQCRFNFGVEPFRFPPTDREFKNFNDHGKLTDEEKTVLPRRLMLEKLRATATKENACSICCDNEATCMLLPCNHRGFCSLCTAQLKECPIDITFLESPTPPTIRRIRNPPSPALSTSSSASTSSSSSMLDAFSLYLNTQLNLSRDNLANVRYCLA</sequence>
<dbReference type="GO" id="GO:0005737">
    <property type="term" value="C:cytoplasm"/>
    <property type="evidence" value="ECO:0007669"/>
    <property type="project" value="TreeGrafter"/>
</dbReference>
<evidence type="ECO:0000259" key="6">
    <source>
        <dbReference type="PROSITE" id="PS50089"/>
    </source>
</evidence>
<dbReference type="InterPro" id="IPR043136">
    <property type="entry name" value="B30.2/SPRY_sf"/>
</dbReference>
<name>A0AAD8E0Y7_MYTSE</name>
<dbReference type="PROSITE" id="PS50188">
    <property type="entry name" value="B302_SPRY"/>
    <property type="match status" value="1"/>
</dbReference>
<keyword evidence="9" id="KW-1185">Reference proteome</keyword>
<dbReference type="SUPFAM" id="SSF49899">
    <property type="entry name" value="Concanavalin A-like lectins/glucanases"/>
    <property type="match status" value="1"/>
</dbReference>
<evidence type="ECO:0000259" key="7">
    <source>
        <dbReference type="PROSITE" id="PS50188"/>
    </source>
</evidence>
<dbReference type="Pfam" id="PF00622">
    <property type="entry name" value="SPRY"/>
    <property type="match status" value="1"/>
</dbReference>
<keyword evidence="1" id="KW-0479">Metal-binding</keyword>
<dbReference type="PANTHER" id="PTHR13363">
    <property type="entry name" value="RING FINGER AND SRY DOMAIN-CONTAINING"/>
    <property type="match status" value="1"/>
</dbReference>
<evidence type="ECO:0000256" key="1">
    <source>
        <dbReference type="ARBA" id="ARBA00022723"/>
    </source>
</evidence>
<evidence type="ECO:0008006" key="10">
    <source>
        <dbReference type="Google" id="ProtNLM"/>
    </source>
</evidence>
<feature type="domain" description="RING-type" evidence="6">
    <location>
        <begin position="489"/>
        <end position="523"/>
    </location>
</feature>
<organism evidence="8 9">
    <name type="scientific">Mythimna separata</name>
    <name type="common">Oriental armyworm</name>
    <name type="synonym">Pseudaletia separata</name>
    <dbReference type="NCBI Taxonomy" id="271217"/>
    <lineage>
        <taxon>Eukaryota</taxon>
        <taxon>Metazoa</taxon>
        <taxon>Ecdysozoa</taxon>
        <taxon>Arthropoda</taxon>
        <taxon>Hexapoda</taxon>
        <taxon>Insecta</taxon>
        <taxon>Pterygota</taxon>
        <taxon>Neoptera</taxon>
        <taxon>Endopterygota</taxon>
        <taxon>Lepidoptera</taxon>
        <taxon>Glossata</taxon>
        <taxon>Ditrysia</taxon>
        <taxon>Noctuoidea</taxon>
        <taxon>Noctuidae</taxon>
        <taxon>Noctuinae</taxon>
        <taxon>Hadenini</taxon>
        <taxon>Mythimna</taxon>
    </lineage>
</organism>
<evidence type="ECO:0000256" key="3">
    <source>
        <dbReference type="ARBA" id="ARBA00022833"/>
    </source>
</evidence>
<dbReference type="InterPro" id="IPR013320">
    <property type="entry name" value="ConA-like_dom_sf"/>
</dbReference>
<evidence type="ECO:0000256" key="5">
    <source>
        <dbReference type="SAM" id="MobiDB-lite"/>
    </source>
</evidence>
<keyword evidence="3" id="KW-0862">Zinc</keyword>
<keyword evidence="2 4" id="KW-0863">Zinc-finger</keyword>
<dbReference type="AlphaFoldDB" id="A0AAD8E0Y7"/>
<protein>
    <recommendedName>
        <fullName evidence="10">RING finger and SPRY domain-containing protein 1</fullName>
    </recommendedName>
</protein>
<evidence type="ECO:0000313" key="9">
    <source>
        <dbReference type="Proteomes" id="UP001231518"/>
    </source>
</evidence>
<proteinExistence type="predicted"/>
<feature type="compositionally biased region" description="Low complexity" evidence="5">
    <location>
        <begin position="545"/>
        <end position="557"/>
    </location>
</feature>
<dbReference type="PANTHER" id="PTHR13363:SF6">
    <property type="entry name" value="RING FINGER AND SPRY DOMAIN-CONTAINING PROTEIN 1"/>
    <property type="match status" value="1"/>
</dbReference>
<dbReference type="PROSITE" id="PS50089">
    <property type="entry name" value="ZF_RING_2"/>
    <property type="match status" value="1"/>
</dbReference>
<dbReference type="InterPro" id="IPR003877">
    <property type="entry name" value="SPRY_dom"/>
</dbReference>
<gene>
    <name evidence="8" type="ORF">PYW07_000365</name>
</gene>
<evidence type="ECO:0000313" key="8">
    <source>
        <dbReference type="EMBL" id="KAJ8737094.1"/>
    </source>
</evidence>
<dbReference type="GO" id="GO:0008270">
    <property type="term" value="F:zinc ion binding"/>
    <property type="evidence" value="ECO:0007669"/>
    <property type="project" value="UniProtKB-KW"/>
</dbReference>
<feature type="region of interest" description="Disordered" evidence="5">
    <location>
        <begin position="532"/>
        <end position="557"/>
    </location>
</feature>
<dbReference type="EMBL" id="JARGEI010000001">
    <property type="protein sequence ID" value="KAJ8737094.1"/>
    <property type="molecule type" value="Genomic_DNA"/>
</dbReference>
<evidence type="ECO:0000256" key="2">
    <source>
        <dbReference type="ARBA" id="ARBA00022771"/>
    </source>
</evidence>
<dbReference type="SMART" id="SM00449">
    <property type="entry name" value="SPRY"/>
    <property type="match status" value="1"/>
</dbReference>
<comment type="caution">
    <text evidence="8">The sequence shown here is derived from an EMBL/GenBank/DDBJ whole genome shotgun (WGS) entry which is preliminary data.</text>
</comment>
<dbReference type="GO" id="GO:0051603">
    <property type="term" value="P:proteolysis involved in protein catabolic process"/>
    <property type="evidence" value="ECO:0007669"/>
    <property type="project" value="TreeGrafter"/>
</dbReference>
<dbReference type="GO" id="GO:0004842">
    <property type="term" value="F:ubiquitin-protein transferase activity"/>
    <property type="evidence" value="ECO:0007669"/>
    <property type="project" value="InterPro"/>
</dbReference>
<feature type="domain" description="B30.2/SPRY" evidence="7">
    <location>
        <begin position="250"/>
        <end position="444"/>
    </location>
</feature>
<dbReference type="InterPro" id="IPR001870">
    <property type="entry name" value="B30.2/SPRY"/>
</dbReference>
<dbReference type="InterPro" id="IPR013083">
    <property type="entry name" value="Znf_RING/FYVE/PHD"/>
</dbReference>
<dbReference type="Pfam" id="PF13920">
    <property type="entry name" value="zf-C3HC4_3"/>
    <property type="match status" value="1"/>
</dbReference>
<dbReference type="SMART" id="SM00184">
    <property type="entry name" value="RING"/>
    <property type="match status" value="1"/>
</dbReference>
<reference evidence="8" key="1">
    <citation type="submission" date="2023-03" db="EMBL/GenBank/DDBJ databases">
        <title>Chromosome-level genomes of two armyworms, Mythimna separata and Mythimna loreyi, provide insights into the biosynthesis and reception of sex pheromones.</title>
        <authorList>
            <person name="Zhao H."/>
        </authorList>
    </citation>
    <scope>NUCLEOTIDE SEQUENCE</scope>
    <source>
        <strain evidence="8">BeijingLab</strain>
        <tissue evidence="8">Pupa</tissue>
    </source>
</reference>
<dbReference type="Gene3D" id="2.60.120.920">
    <property type="match status" value="1"/>
</dbReference>